<evidence type="ECO:0000256" key="1">
    <source>
        <dbReference type="SAM" id="MobiDB-lite"/>
    </source>
</evidence>
<accession>A0AA38HFV3</accession>
<dbReference type="SUPFAM" id="SSF52540">
    <property type="entry name" value="P-loop containing nucleoside triphosphate hydrolases"/>
    <property type="match status" value="1"/>
</dbReference>
<reference evidence="2" key="1">
    <citation type="journal article" date="2022" name="G3 (Bethesda)">
        <title>High quality genome of the basidiomycete yeast Dioszegia hungarica PDD-24b-2 isolated from cloud water.</title>
        <authorList>
            <person name="Jarrige D."/>
            <person name="Haridas S."/>
            <person name="Bleykasten-Grosshans C."/>
            <person name="Joly M."/>
            <person name="Nadalig T."/>
            <person name="Sancelme M."/>
            <person name="Vuilleumier S."/>
            <person name="Grigoriev I.V."/>
            <person name="Amato P."/>
            <person name="Bringel F."/>
        </authorList>
    </citation>
    <scope>NUCLEOTIDE SEQUENCE</scope>
    <source>
        <strain evidence="2">PDD-24b-2</strain>
    </source>
</reference>
<evidence type="ECO:0000313" key="2">
    <source>
        <dbReference type="EMBL" id="KAI9639710.1"/>
    </source>
</evidence>
<dbReference type="GeneID" id="77730114"/>
<comment type="caution">
    <text evidence="2">The sequence shown here is derived from an EMBL/GenBank/DDBJ whole genome shotgun (WGS) entry which is preliminary data.</text>
</comment>
<protein>
    <recommendedName>
        <fullName evidence="4">P-loop containing nucleoside triphosphate hydrolase protein</fullName>
    </recommendedName>
</protein>
<dbReference type="AlphaFoldDB" id="A0AA38HFV3"/>
<dbReference type="EMBL" id="JAKWFO010000001">
    <property type="protein sequence ID" value="KAI9639710.1"/>
    <property type="molecule type" value="Genomic_DNA"/>
</dbReference>
<dbReference type="Proteomes" id="UP001164286">
    <property type="component" value="Unassembled WGS sequence"/>
</dbReference>
<organism evidence="2 3">
    <name type="scientific">Dioszegia hungarica</name>
    <dbReference type="NCBI Taxonomy" id="4972"/>
    <lineage>
        <taxon>Eukaryota</taxon>
        <taxon>Fungi</taxon>
        <taxon>Dikarya</taxon>
        <taxon>Basidiomycota</taxon>
        <taxon>Agaricomycotina</taxon>
        <taxon>Tremellomycetes</taxon>
        <taxon>Tremellales</taxon>
        <taxon>Bulleribasidiaceae</taxon>
        <taxon>Dioszegia</taxon>
    </lineage>
</organism>
<gene>
    <name evidence="2" type="ORF">MKK02DRAFT_40033</name>
</gene>
<name>A0AA38HFV3_9TREE</name>
<dbReference type="RefSeq" id="XP_052949487.1">
    <property type="nucleotide sequence ID" value="XM_053090909.1"/>
</dbReference>
<evidence type="ECO:0008006" key="4">
    <source>
        <dbReference type="Google" id="ProtNLM"/>
    </source>
</evidence>
<feature type="region of interest" description="Disordered" evidence="1">
    <location>
        <begin position="297"/>
        <end position="331"/>
    </location>
</feature>
<sequence>MTSSTAQMLAQIECGTALQAINAVRYHTAPPGPLFVSQLDEVLAPYRSSTHGSTLQRGDFIEVVGASGSGKSTFLSFLLLTSLLPYSLPLPLPSSSTPHHIPLGGKSQFCALLHSVSSPSSIPALARVMRGHIRTAVSGVVSTVGPARLTPAMERAIEACVAESLGRLRIVKVKGRYRYWALALRSLAYPLVTPGAGGGEEALSLVCMDGLSACFWPERYAEEERSAAGKKRTGVPGVRGLEGVGMRDVMDAIGVLRKEMGCVVVTTTQGLWHEKKPETSQPTQFFAPYLPPPYPSPWAFRPGDASEDPSTSTQAYPSTLPASSTSTVRPQPESAHWPFTFQLVLLGRSRGLQMPTDVMLADALNARDRVRRGGVGDRYMARVRMRGVEGRLGGRAGVEWGFGIGDEGLEVFAD</sequence>
<feature type="compositionally biased region" description="Polar residues" evidence="1">
    <location>
        <begin position="308"/>
        <end position="329"/>
    </location>
</feature>
<keyword evidence="3" id="KW-1185">Reference proteome</keyword>
<evidence type="ECO:0000313" key="3">
    <source>
        <dbReference type="Proteomes" id="UP001164286"/>
    </source>
</evidence>
<proteinExistence type="predicted"/>
<dbReference type="Gene3D" id="3.40.50.300">
    <property type="entry name" value="P-loop containing nucleotide triphosphate hydrolases"/>
    <property type="match status" value="1"/>
</dbReference>
<dbReference type="InterPro" id="IPR027417">
    <property type="entry name" value="P-loop_NTPase"/>
</dbReference>